<keyword evidence="6 8" id="KW-1133">Transmembrane helix</keyword>
<evidence type="ECO:0000313" key="10">
    <source>
        <dbReference type="EMBL" id="KGA98888.1"/>
    </source>
</evidence>
<dbReference type="GO" id="GO:0055085">
    <property type="term" value="P:transmembrane transport"/>
    <property type="evidence" value="ECO:0007669"/>
    <property type="project" value="InterPro"/>
</dbReference>
<dbReference type="EMBL" id="JALP01000292">
    <property type="protein sequence ID" value="THG88920.1"/>
    <property type="molecule type" value="Genomic_DNA"/>
</dbReference>
<feature type="transmembrane region" description="Helical" evidence="8">
    <location>
        <begin position="34"/>
        <end position="52"/>
    </location>
</feature>
<dbReference type="PANTHER" id="PTHR36838:SF1">
    <property type="entry name" value="SLR1864 PROTEIN"/>
    <property type="match status" value="1"/>
</dbReference>
<evidence type="ECO:0000256" key="5">
    <source>
        <dbReference type="ARBA" id="ARBA00022692"/>
    </source>
</evidence>
<evidence type="ECO:0000313" key="12">
    <source>
        <dbReference type="Proteomes" id="UP000002754"/>
    </source>
</evidence>
<evidence type="ECO:0000256" key="8">
    <source>
        <dbReference type="SAM" id="Phobius"/>
    </source>
</evidence>
<comment type="similarity">
    <text evidence="2">Belongs to the auxin efflux carrier (TC 2.A.69) family.</text>
</comment>
<reference evidence="11 13" key="3">
    <citation type="submission" date="2014-01" db="EMBL/GenBank/DDBJ databases">
        <title>Draft genome sequencing of Bacillus alcalophilus CGMCC 1.3604.</title>
        <authorList>
            <person name="Yang J."/>
            <person name="Diao L."/>
            <person name="Yang S."/>
        </authorList>
    </citation>
    <scope>NUCLEOTIDE SEQUENCE [LARGE SCALE GENOMIC DNA]</scope>
    <source>
        <strain evidence="11 13">CGMCC 1.3604</strain>
    </source>
</reference>
<evidence type="ECO:0000313" key="13">
    <source>
        <dbReference type="Proteomes" id="UP000297014"/>
    </source>
</evidence>
<reference evidence="9" key="1">
    <citation type="submission" date="2012-07" db="EMBL/GenBank/DDBJ databases">
        <title>A Draft Genome for Bacillus alcalophilus strain ATCC 27647.</title>
        <authorList>
            <person name="Attie O."/>
            <person name="Jayaprakash A."/>
            <person name="Sachidanandam R."/>
            <person name="Shah H."/>
            <person name="Paulsen I."/>
            <person name="Morino M."/>
            <person name="Ito M."/>
            <person name="Krulwich T."/>
        </authorList>
    </citation>
    <scope>NUCLEOTIDE SEQUENCE</scope>
    <source>
        <strain evidence="9">ATCC 27647</strain>
    </source>
</reference>
<evidence type="ECO:0000313" key="11">
    <source>
        <dbReference type="EMBL" id="THG88920.1"/>
    </source>
</evidence>
<organism evidence="10 12">
    <name type="scientific">Alkalihalobacillus alcalophilus ATCC 27647 = CGMCC 1.3604</name>
    <dbReference type="NCBI Taxonomy" id="1218173"/>
    <lineage>
        <taxon>Bacteria</taxon>
        <taxon>Bacillati</taxon>
        <taxon>Bacillota</taxon>
        <taxon>Bacilli</taxon>
        <taxon>Bacillales</taxon>
        <taxon>Bacillaceae</taxon>
        <taxon>Alkalihalobacillus</taxon>
    </lineage>
</organism>
<protein>
    <submittedName>
        <fullName evidence="10">Transporter</fullName>
    </submittedName>
</protein>
<feature type="transmembrane region" description="Helical" evidence="8">
    <location>
        <begin position="6"/>
        <end position="22"/>
    </location>
</feature>
<keyword evidence="4" id="KW-1003">Cell membrane</keyword>
<accession>J8Q4P8</accession>
<evidence type="ECO:0000256" key="7">
    <source>
        <dbReference type="ARBA" id="ARBA00023136"/>
    </source>
</evidence>
<name>J8Q4P8_ALKAL</name>
<dbReference type="Proteomes" id="UP000002754">
    <property type="component" value="Unassembled WGS sequence"/>
</dbReference>
<reference evidence="10 12" key="2">
    <citation type="journal article" date="2014" name="Genome Announc.">
        <title>Draft Genome Sequence of Bacillus alcalophilus AV1934, a Classic Alkaliphile Isolated from Human Feces in 1934.</title>
        <authorList>
            <person name="Attie O."/>
            <person name="Jayaprakash A."/>
            <person name="Shah H."/>
            <person name="Paulsen I.T."/>
            <person name="Morino M."/>
            <person name="Takahashi Y."/>
            <person name="Narumi I."/>
            <person name="Sachidanandam R."/>
            <person name="Satoh K."/>
            <person name="Ito M."/>
            <person name="Krulwich T.A."/>
        </authorList>
    </citation>
    <scope>NUCLEOTIDE SEQUENCE [LARGE SCALE GENOMIC DNA]</scope>
    <source>
        <strain evidence="10 12">AV1934</strain>
    </source>
</reference>
<dbReference type="GO" id="GO:0005886">
    <property type="term" value="C:plasma membrane"/>
    <property type="evidence" value="ECO:0007669"/>
    <property type="project" value="UniProtKB-SubCell"/>
</dbReference>
<keyword evidence="5 8" id="KW-0812">Transmembrane</keyword>
<feature type="transmembrane region" description="Helical" evidence="8">
    <location>
        <begin position="244"/>
        <end position="266"/>
    </location>
</feature>
<keyword evidence="7 8" id="KW-0472">Membrane</keyword>
<feature type="transmembrane region" description="Helical" evidence="8">
    <location>
        <begin position="154"/>
        <end position="175"/>
    </location>
</feature>
<dbReference type="InterPro" id="IPR004776">
    <property type="entry name" value="Mem_transp_PIN-like"/>
</dbReference>
<feature type="transmembrane region" description="Helical" evidence="8">
    <location>
        <begin position="181"/>
        <end position="204"/>
    </location>
</feature>
<gene>
    <name evidence="11" type="ORF">AJ85_20545</name>
    <name evidence="9" type="ORF">BalcAV3827</name>
    <name evidence="10" type="ORF">BALCAV_0202080</name>
</gene>
<keyword evidence="12" id="KW-1185">Reference proteome</keyword>
<evidence type="ECO:0000256" key="2">
    <source>
        <dbReference type="ARBA" id="ARBA00010145"/>
    </source>
</evidence>
<comment type="subcellular location">
    <subcellularLocation>
        <location evidence="1">Cell membrane</location>
        <topology evidence="1">Multi-pass membrane protein</topology>
    </subcellularLocation>
</comment>
<dbReference type="PANTHER" id="PTHR36838">
    <property type="entry name" value="AUXIN EFFLUX CARRIER FAMILY PROTEIN"/>
    <property type="match status" value="1"/>
</dbReference>
<evidence type="ECO:0000256" key="6">
    <source>
        <dbReference type="ARBA" id="ARBA00022989"/>
    </source>
</evidence>
<feature type="transmembrane region" description="Helical" evidence="8">
    <location>
        <begin position="278"/>
        <end position="297"/>
    </location>
</feature>
<dbReference type="Gene3D" id="1.20.1530.20">
    <property type="match status" value="2"/>
</dbReference>
<dbReference type="AlphaFoldDB" id="J8Q4P8"/>
<proteinExistence type="inferred from homology"/>
<dbReference type="InterPro" id="IPR038770">
    <property type="entry name" value="Na+/solute_symporter_sf"/>
</dbReference>
<evidence type="ECO:0000256" key="1">
    <source>
        <dbReference type="ARBA" id="ARBA00004651"/>
    </source>
</evidence>
<feature type="transmembrane region" description="Helical" evidence="8">
    <location>
        <begin position="216"/>
        <end position="238"/>
    </location>
</feature>
<evidence type="ECO:0000256" key="3">
    <source>
        <dbReference type="ARBA" id="ARBA00022448"/>
    </source>
</evidence>
<evidence type="ECO:0000313" key="9">
    <source>
        <dbReference type="EMBL" id="AFV25957.1"/>
    </source>
</evidence>
<feature type="transmembrane region" description="Helical" evidence="8">
    <location>
        <begin position="58"/>
        <end position="79"/>
    </location>
</feature>
<dbReference type="eggNOG" id="COG0679">
    <property type="taxonomic scope" value="Bacteria"/>
</dbReference>
<dbReference type="OrthoDB" id="148377at2"/>
<dbReference type="Proteomes" id="UP000297014">
    <property type="component" value="Unassembled WGS sequence"/>
</dbReference>
<feature type="transmembrane region" description="Helical" evidence="8">
    <location>
        <begin position="119"/>
        <end position="142"/>
    </location>
</feature>
<dbReference type="Pfam" id="PF03547">
    <property type="entry name" value="Mem_trans"/>
    <property type="match status" value="2"/>
</dbReference>
<sequence length="298" mass="32693">MTIFIEVVLPVFMIFAIGFLIQKWRKVDIKPISTVVIYVLTPALVFRTFATSELNIDYFYMVVFALAILLSLIVINKIFSRIKKLDPATESGLILATAFKNAGNYGAPIILFAYGEAGFALAVMYMVLQSIIMNSFGVYYAARGHLGVSVALKTVMLMPATYAMLVALVINVMNIELPDNVFLPINMLAEASIPLAMIILGMQLANIRMSQFEWSLLSYSVITRLILSPIIAFGIALLLPIDPLLQKVLIVSAAMPSAATIVMFAVQFDSKPQFVSTVTFITTVLSLFTITGLLILLG</sequence>
<dbReference type="EMBL" id="JX399534">
    <property type="protein sequence ID" value="AFV25957.1"/>
    <property type="molecule type" value="Genomic_DNA"/>
</dbReference>
<dbReference type="STRING" id="1218173.BALCAV_0202080"/>
<dbReference type="EMBL" id="ALPT02000004">
    <property type="protein sequence ID" value="KGA98888.1"/>
    <property type="molecule type" value="Genomic_DNA"/>
</dbReference>
<dbReference type="RefSeq" id="WP_003324319.1">
    <property type="nucleotide sequence ID" value="NZ_ALPT02000004.1"/>
</dbReference>
<evidence type="ECO:0000256" key="4">
    <source>
        <dbReference type="ARBA" id="ARBA00022475"/>
    </source>
</evidence>
<keyword evidence="3" id="KW-0813">Transport</keyword>